<evidence type="ECO:0000313" key="2">
    <source>
        <dbReference type="Proteomes" id="UP001445076"/>
    </source>
</evidence>
<gene>
    <name evidence="1" type="ORF">OTU49_016582</name>
</gene>
<organism evidence="1 2">
    <name type="scientific">Cherax quadricarinatus</name>
    <name type="common">Australian red claw crayfish</name>
    <dbReference type="NCBI Taxonomy" id="27406"/>
    <lineage>
        <taxon>Eukaryota</taxon>
        <taxon>Metazoa</taxon>
        <taxon>Ecdysozoa</taxon>
        <taxon>Arthropoda</taxon>
        <taxon>Crustacea</taxon>
        <taxon>Multicrustacea</taxon>
        <taxon>Malacostraca</taxon>
        <taxon>Eumalacostraca</taxon>
        <taxon>Eucarida</taxon>
        <taxon>Decapoda</taxon>
        <taxon>Pleocyemata</taxon>
        <taxon>Astacidea</taxon>
        <taxon>Parastacoidea</taxon>
        <taxon>Parastacidae</taxon>
        <taxon>Cherax</taxon>
    </lineage>
</organism>
<comment type="caution">
    <text evidence="1">The sequence shown here is derived from an EMBL/GenBank/DDBJ whole genome shotgun (WGS) entry which is preliminary data.</text>
</comment>
<feature type="non-terminal residue" evidence="1">
    <location>
        <position position="1"/>
    </location>
</feature>
<keyword evidence="2" id="KW-1185">Reference proteome</keyword>
<name>A0AAW0Y8P7_CHEQU</name>
<accession>A0AAW0Y8P7</accession>
<protein>
    <submittedName>
        <fullName evidence="1">Uncharacterized protein</fullName>
    </submittedName>
</protein>
<proteinExistence type="predicted"/>
<dbReference type="Proteomes" id="UP001445076">
    <property type="component" value="Unassembled WGS sequence"/>
</dbReference>
<sequence>RASTAPVRKATSSAMPWSVWHPRVQVPRQCQENAVPPTALMPHPALTPQGTYVPTGTPGPKGTLTAKSAGVRLVLHSARIVGSAHTAQTVCWMPTLAAQIVHAARTAPVSTRAAHGSTVMVTHVYSASAWRVRSCVCQDSSVPS</sequence>
<reference evidence="1 2" key="1">
    <citation type="journal article" date="2024" name="BMC Genomics">
        <title>Genome assembly of redclaw crayfish (Cherax quadricarinatus) provides insights into its immune adaptation and hypoxia tolerance.</title>
        <authorList>
            <person name="Liu Z."/>
            <person name="Zheng J."/>
            <person name="Li H."/>
            <person name="Fang K."/>
            <person name="Wang S."/>
            <person name="He J."/>
            <person name="Zhou D."/>
            <person name="Weng S."/>
            <person name="Chi M."/>
            <person name="Gu Z."/>
            <person name="He J."/>
            <person name="Li F."/>
            <person name="Wang M."/>
        </authorList>
    </citation>
    <scope>NUCLEOTIDE SEQUENCE [LARGE SCALE GENOMIC DNA]</scope>
    <source>
        <strain evidence="1">ZL_2023a</strain>
    </source>
</reference>
<dbReference type="EMBL" id="JARKIK010000014">
    <property type="protein sequence ID" value="KAK8747756.1"/>
    <property type="molecule type" value="Genomic_DNA"/>
</dbReference>
<dbReference type="AlphaFoldDB" id="A0AAW0Y8P7"/>
<evidence type="ECO:0000313" key="1">
    <source>
        <dbReference type="EMBL" id="KAK8747756.1"/>
    </source>
</evidence>